<dbReference type="Gene3D" id="3.10.490.10">
    <property type="entry name" value="Gamma-glutamyl cyclotransferase-like"/>
    <property type="match status" value="1"/>
</dbReference>
<dbReference type="Proteomes" id="UP001501337">
    <property type="component" value="Unassembled WGS sequence"/>
</dbReference>
<evidence type="ECO:0000313" key="2">
    <source>
        <dbReference type="Proteomes" id="UP001501337"/>
    </source>
</evidence>
<reference evidence="2" key="1">
    <citation type="journal article" date="2019" name="Int. J. Syst. Evol. Microbiol.">
        <title>The Global Catalogue of Microorganisms (GCM) 10K type strain sequencing project: providing services to taxonomists for standard genome sequencing and annotation.</title>
        <authorList>
            <consortium name="The Broad Institute Genomics Platform"/>
            <consortium name="The Broad Institute Genome Sequencing Center for Infectious Disease"/>
            <person name="Wu L."/>
            <person name="Ma J."/>
        </authorList>
    </citation>
    <scope>NUCLEOTIDE SEQUENCE [LARGE SCALE GENOMIC DNA]</scope>
    <source>
        <strain evidence="2">JCM 17555</strain>
    </source>
</reference>
<dbReference type="RefSeq" id="WP_344803672.1">
    <property type="nucleotide sequence ID" value="NZ_BAABBO010000001.1"/>
</dbReference>
<dbReference type="EMBL" id="BAABBO010000001">
    <property type="protein sequence ID" value="GAA3952079.1"/>
    <property type="molecule type" value="Genomic_DNA"/>
</dbReference>
<organism evidence="1 2">
    <name type="scientific">Allohahella marinimesophila</name>
    <dbReference type="NCBI Taxonomy" id="1054972"/>
    <lineage>
        <taxon>Bacteria</taxon>
        <taxon>Pseudomonadati</taxon>
        <taxon>Pseudomonadota</taxon>
        <taxon>Gammaproteobacteria</taxon>
        <taxon>Oceanospirillales</taxon>
        <taxon>Hahellaceae</taxon>
        <taxon>Allohahella</taxon>
    </lineage>
</organism>
<evidence type="ECO:0000313" key="1">
    <source>
        <dbReference type="EMBL" id="GAA3952079.1"/>
    </source>
</evidence>
<gene>
    <name evidence="1" type="ORF">GCM10022278_08910</name>
</gene>
<sequence>MSDMFYAAYGSNLHPHRLCTRVETARLVGTGLVDGMGVRFHKRGLDGSAKCSLIEVAEHTHVAVYAIDTDDQPVLDLIEGLGRGYDRAVVEVSGFGPCWTYIASSEAVDDALVPHHWYKRLVLLGCEYHSFPADYIEAIRSIPSSDDPLVERRTLNHELITQLEQAMPAGDAP</sequence>
<dbReference type="Pfam" id="PF13772">
    <property type="entry name" value="AIG2_2"/>
    <property type="match status" value="1"/>
</dbReference>
<protein>
    <recommendedName>
        <fullName evidence="3">Gamma-glutamylcyclotransferase</fullName>
    </recommendedName>
</protein>
<accession>A0ABP7NQI7</accession>
<dbReference type="InterPro" id="IPR013024">
    <property type="entry name" value="GGCT-like"/>
</dbReference>
<name>A0ABP7NQI7_9GAMM</name>
<dbReference type="SUPFAM" id="SSF110857">
    <property type="entry name" value="Gamma-glutamyl cyclotransferase-like"/>
    <property type="match status" value="1"/>
</dbReference>
<evidence type="ECO:0008006" key="3">
    <source>
        <dbReference type="Google" id="ProtNLM"/>
    </source>
</evidence>
<dbReference type="InterPro" id="IPR036568">
    <property type="entry name" value="GGCT-like_sf"/>
</dbReference>
<comment type="caution">
    <text evidence="1">The sequence shown here is derived from an EMBL/GenBank/DDBJ whole genome shotgun (WGS) entry which is preliminary data.</text>
</comment>
<proteinExistence type="predicted"/>
<dbReference type="CDD" id="cd06661">
    <property type="entry name" value="GGCT_like"/>
    <property type="match status" value="1"/>
</dbReference>
<keyword evidence="2" id="KW-1185">Reference proteome</keyword>